<evidence type="ECO:0000313" key="2">
    <source>
        <dbReference type="Proteomes" id="UP000886520"/>
    </source>
</evidence>
<organism evidence="1 2">
    <name type="scientific">Adiantum capillus-veneris</name>
    <name type="common">Maidenhair fern</name>
    <dbReference type="NCBI Taxonomy" id="13818"/>
    <lineage>
        <taxon>Eukaryota</taxon>
        <taxon>Viridiplantae</taxon>
        <taxon>Streptophyta</taxon>
        <taxon>Embryophyta</taxon>
        <taxon>Tracheophyta</taxon>
        <taxon>Polypodiopsida</taxon>
        <taxon>Polypodiidae</taxon>
        <taxon>Polypodiales</taxon>
        <taxon>Pteridineae</taxon>
        <taxon>Pteridaceae</taxon>
        <taxon>Vittarioideae</taxon>
        <taxon>Adiantum</taxon>
    </lineage>
</organism>
<dbReference type="Proteomes" id="UP000886520">
    <property type="component" value="Chromosome 10"/>
</dbReference>
<dbReference type="AlphaFoldDB" id="A0A9D4UVC6"/>
<name>A0A9D4UVC6_ADICA</name>
<evidence type="ECO:0000313" key="1">
    <source>
        <dbReference type="EMBL" id="KAI5074698.1"/>
    </source>
</evidence>
<proteinExistence type="predicted"/>
<gene>
    <name evidence="1" type="ORF">GOP47_0010659</name>
</gene>
<accession>A0A9D4UVC6</accession>
<reference evidence="1" key="1">
    <citation type="submission" date="2021-01" db="EMBL/GenBank/DDBJ databases">
        <title>Adiantum capillus-veneris genome.</title>
        <authorList>
            <person name="Fang Y."/>
            <person name="Liao Q."/>
        </authorList>
    </citation>
    <scope>NUCLEOTIDE SEQUENCE</scope>
    <source>
        <strain evidence="1">H3</strain>
        <tissue evidence="1">Leaf</tissue>
    </source>
</reference>
<protein>
    <submittedName>
        <fullName evidence="1">Uncharacterized protein</fullName>
    </submittedName>
</protein>
<dbReference type="EMBL" id="JABFUD020000010">
    <property type="protein sequence ID" value="KAI5074698.1"/>
    <property type="molecule type" value="Genomic_DNA"/>
</dbReference>
<sequence length="81" mass="9053">MEVVECEHLGQQVGFPVEVVEDTLVTSNSSSDEWLQTLSHCDALIRHVNYTRRLQCAGWLCSPSMLVEDGLVTTSSSLREE</sequence>
<keyword evidence="2" id="KW-1185">Reference proteome</keyword>
<comment type="caution">
    <text evidence="1">The sequence shown here is derived from an EMBL/GenBank/DDBJ whole genome shotgun (WGS) entry which is preliminary data.</text>
</comment>